<dbReference type="Proteomes" id="UP000663671">
    <property type="component" value="Chromosome 3"/>
</dbReference>
<sequence length="282" mass="30745">MSSRKAERHENVTQKKVQAKNLPKLECESKGRATVAERFCSYAKQSPFLPIYLSYPGTEGSGADALKPQNVFSIGWQKAGNKDCPCVEVFAEMLKECCHDVDCRWGGRGTVHGTCGTYNLIVAEHGSTRSPELPPPSTRSLSLTASPSSLTIPSGSPPSPTLLPSTCSPSTTSFTNAPVPTVQICNARAGHEQAARDTISKILEDQFCPDAARLQRSVSWIYDVDTTQKIKIGVHSVDRSAFLMDIDDCLQFLRDLALNGCIANDQEYPKNFRGESLVQTDS</sequence>
<evidence type="ECO:0000313" key="3">
    <source>
        <dbReference type="Proteomes" id="UP000663671"/>
    </source>
</evidence>
<gene>
    <name evidence="2" type="ORF">I7I51_07342</name>
</gene>
<organism evidence="2 3">
    <name type="scientific">Ajellomyces capsulatus</name>
    <name type="common">Darling's disease fungus</name>
    <name type="synonym">Histoplasma capsulatum</name>
    <dbReference type="NCBI Taxonomy" id="5037"/>
    <lineage>
        <taxon>Eukaryota</taxon>
        <taxon>Fungi</taxon>
        <taxon>Dikarya</taxon>
        <taxon>Ascomycota</taxon>
        <taxon>Pezizomycotina</taxon>
        <taxon>Eurotiomycetes</taxon>
        <taxon>Eurotiomycetidae</taxon>
        <taxon>Onygenales</taxon>
        <taxon>Ajellomycetaceae</taxon>
        <taxon>Histoplasma</taxon>
    </lineage>
</organism>
<dbReference type="AlphaFoldDB" id="A0A8A1MKV9"/>
<dbReference type="EMBL" id="CP069115">
    <property type="protein sequence ID" value="QSS66485.1"/>
    <property type="molecule type" value="Genomic_DNA"/>
</dbReference>
<evidence type="ECO:0000256" key="1">
    <source>
        <dbReference type="SAM" id="MobiDB-lite"/>
    </source>
</evidence>
<reference evidence="2" key="1">
    <citation type="submission" date="2021-01" db="EMBL/GenBank/DDBJ databases">
        <title>Chromosome-level genome assembly of a human fungal pathogen reveals clustering of transcriptionally co-regulated genes.</title>
        <authorList>
            <person name="Voorhies M."/>
            <person name="Cohen S."/>
            <person name="Shea T.P."/>
            <person name="Petrus S."/>
            <person name="Munoz J.F."/>
            <person name="Poplawski S."/>
            <person name="Goldman W.E."/>
            <person name="Michael T."/>
            <person name="Cuomo C.A."/>
            <person name="Sil A."/>
            <person name="Beyhan S."/>
        </authorList>
    </citation>
    <scope>NUCLEOTIDE SEQUENCE</scope>
    <source>
        <strain evidence="2">WU24</strain>
    </source>
</reference>
<feature type="compositionally biased region" description="Low complexity" evidence="1">
    <location>
        <begin position="138"/>
        <end position="154"/>
    </location>
</feature>
<feature type="non-terminal residue" evidence="2">
    <location>
        <position position="1"/>
    </location>
</feature>
<proteinExistence type="predicted"/>
<name>A0A8A1MKV9_AJECA</name>
<evidence type="ECO:0000313" key="2">
    <source>
        <dbReference type="EMBL" id="QSS66485.1"/>
    </source>
</evidence>
<protein>
    <submittedName>
        <fullName evidence="2">Uncharacterized protein</fullName>
    </submittedName>
</protein>
<feature type="region of interest" description="Disordered" evidence="1">
    <location>
        <begin position="126"/>
        <end position="169"/>
    </location>
</feature>
<dbReference type="VEuPathDB" id="FungiDB:I7I51_07342"/>
<dbReference type="OrthoDB" id="4189797at2759"/>
<accession>A0A8A1MKV9</accession>